<protein>
    <submittedName>
        <fullName evidence="3">Helix-turn-helix domain-containing protein</fullName>
    </submittedName>
    <submittedName>
        <fullName evidence="4">Helix-turn-helix transcriptional regulator</fullName>
    </submittedName>
</protein>
<gene>
    <name evidence="4" type="ORF">OHN36_30555</name>
    <name evidence="3" type="ORF">SAMN05216260_102422</name>
</gene>
<evidence type="ECO:0000259" key="2">
    <source>
        <dbReference type="PROSITE" id="PS50943"/>
    </source>
</evidence>
<evidence type="ECO:0000313" key="6">
    <source>
        <dbReference type="Proteomes" id="UP001432161"/>
    </source>
</evidence>
<dbReference type="Proteomes" id="UP000198614">
    <property type="component" value="Unassembled WGS sequence"/>
</dbReference>
<name>A0A1G7E127_9ACTN</name>
<dbReference type="Gene3D" id="3.30.450.180">
    <property type="match status" value="1"/>
</dbReference>
<organism evidence="3 5">
    <name type="scientific">Streptomyces griseoaurantiacus</name>
    <dbReference type="NCBI Taxonomy" id="68213"/>
    <lineage>
        <taxon>Bacteria</taxon>
        <taxon>Bacillati</taxon>
        <taxon>Actinomycetota</taxon>
        <taxon>Actinomycetes</taxon>
        <taxon>Kitasatosporales</taxon>
        <taxon>Streptomycetaceae</taxon>
        <taxon>Streptomyces</taxon>
        <taxon>Streptomyces aurantiacus group</taxon>
    </lineage>
</organism>
<dbReference type="PANTHER" id="PTHR35010:SF2">
    <property type="entry name" value="BLL4672 PROTEIN"/>
    <property type="match status" value="1"/>
</dbReference>
<evidence type="ECO:0000313" key="5">
    <source>
        <dbReference type="Proteomes" id="UP000198614"/>
    </source>
</evidence>
<dbReference type="InterPro" id="IPR001387">
    <property type="entry name" value="Cro/C1-type_HTH"/>
</dbReference>
<dbReference type="SMART" id="SM00530">
    <property type="entry name" value="HTH_XRE"/>
    <property type="match status" value="1"/>
</dbReference>
<evidence type="ECO:0000256" key="1">
    <source>
        <dbReference type="SAM" id="MobiDB-lite"/>
    </source>
</evidence>
<dbReference type="Pfam" id="PF17765">
    <property type="entry name" value="MLTR_LBD"/>
    <property type="match status" value="1"/>
</dbReference>
<dbReference type="OrthoDB" id="3608749at2"/>
<dbReference type="GO" id="GO:0003677">
    <property type="term" value="F:DNA binding"/>
    <property type="evidence" value="ECO:0007669"/>
    <property type="project" value="InterPro"/>
</dbReference>
<accession>A0A1G7E127</accession>
<dbReference type="CDD" id="cd00093">
    <property type="entry name" value="HTH_XRE"/>
    <property type="match status" value="1"/>
</dbReference>
<reference evidence="4" key="2">
    <citation type="submission" date="2022-10" db="EMBL/GenBank/DDBJ databases">
        <title>The complete genomes of actinobacterial strains from the NBC collection.</title>
        <authorList>
            <person name="Joergensen T.S."/>
            <person name="Alvarez Arevalo M."/>
            <person name="Sterndorff E.B."/>
            <person name="Faurdal D."/>
            <person name="Vuksanovic O."/>
            <person name="Mourched A.-S."/>
            <person name="Charusanti P."/>
            <person name="Shaw S."/>
            <person name="Blin K."/>
            <person name="Weber T."/>
        </authorList>
    </citation>
    <scope>NUCLEOTIDE SEQUENCE</scope>
    <source>
        <strain evidence="4">NBC_00489</strain>
    </source>
</reference>
<reference evidence="3 5" key="1">
    <citation type="submission" date="2016-10" db="EMBL/GenBank/DDBJ databases">
        <authorList>
            <person name="de Groot N.N."/>
        </authorList>
    </citation>
    <scope>NUCLEOTIDE SEQUENCE [LARGE SCALE GENOMIC DNA]</scope>
    <source>
        <strain evidence="3 5">CGMCC 4.1859</strain>
    </source>
</reference>
<proteinExistence type="predicted"/>
<evidence type="ECO:0000313" key="3">
    <source>
        <dbReference type="EMBL" id="SDE57166.1"/>
    </source>
</evidence>
<dbReference type="InterPro" id="IPR041413">
    <property type="entry name" value="MLTR_LBD"/>
</dbReference>
<keyword evidence="6" id="KW-1185">Reference proteome</keyword>
<dbReference type="Gene3D" id="1.10.260.40">
    <property type="entry name" value="lambda repressor-like DNA-binding domains"/>
    <property type="match status" value="1"/>
</dbReference>
<dbReference type="Pfam" id="PF13560">
    <property type="entry name" value="HTH_31"/>
    <property type="match status" value="1"/>
</dbReference>
<feature type="domain" description="HTH cro/C1-type" evidence="2">
    <location>
        <begin position="35"/>
        <end position="82"/>
    </location>
</feature>
<dbReference type="EMBL" id="CP108330">
    <property type="protein sequence ID" value="WUR41192.1"/>
    <property type="molecule type" value="Genomic_DNA"/>
</dbReference>
<evidence type="ECO:0000313" key="4">
    <source>
        <dbReference type="EMBL" id="WUR41192.1"/>
    </source>
</evidence>
<dbReference type="InterPro" id="IPR010982">
    <property type="entry name" value="Lambda_DNA-bd_dom_sf"/>
</dbReference>
<sequence length="297" mass="32655">MPRQELARFLRDRRERLRPEDLGLASGGEPRRTPGLRREEVAELAHMSVDYYVRLEQARGPRPSPRILDGLAGALRLAPAERSHLFRLAGTSPPPGTRARRRVRPHVAGMLRRLPETAAVVTDASYDVVACNPLARVLIGEDLDGESNLARRRFLGRGGNHFSTGAEEFGRIAVARLRRSADRYPRDAALAELLAELHAGSEEFRRLWEERPVHAPGHRTKTLDHPEAGRLRLNCDVLLVPEEDQEVVLITADAGSSTARSFHRLAARVARTDEDTGSEGPVARRGTSGAPGLLGAG</sequence>
<dbReference type="PANTHER" id="PTHR35010">
    <property type="entry name" value="BLL4672 PROTEIN-RELATED"/>
    <property type="match status" value="1"/>
</dbReference>
<dbReference type="Proteomes" id="UP001432161">
    <property type="component" value="Chromosome"/>
</dbReference>
<dbReference type="SUPFAM" id="SSF47413">
    <property type="entry name" value="lambda repressor-like DNA-binding domains"/>
    <property type="match status" value="1"/>
</dbReference>
<dbReference type="PROSITE" id="PS50943">
    <property type="entry name" value="HTH_CROC1"/>
    <property type="match status" value="1"/>
</dbReference>
<feature type="region of interest" description="Disordered" evidence="1">
    <location>
        <begin position="270"/>
        <end position="297"/>
    </location>
</feature>
<dbReference type="EMBL" id="FNAX01000002">
    <property type="protein sequence ID" value="SDE57166.1"/>
    <property type="molecule type" value="Genomic_DNA"/>
</dbReference>
<dbReference type="AlphaFoldDB" id="A0A1G7E127"/>